<proteinExistence type="predicted"/>
<dbReference type="RefSeq" id="WP_103912677.1">
    <property type="nucleotide sequence ID" value="NZ_FNUS01000001.1"/>
</dbReference>
<dbReference type="AlphaFoldDB" id="A0A1H5U583"/>
<reference evidence="4" key="1">
    <citation type="submission" date="2016-10" db="EMBL/GenBank/DDBJ databases">
        <authorList>
            <person name="Varghese N."/>
            <person name="Submissions S."/>
        </authorList>
    </citation>
    <scope>NUCLEOTIDE SEQUENCE [LARGE SCALE GENOMIC DNA]</scope>
    <source>
        <strain evidence="4">DSM 21580</strain>
    </source>
</reference>
<gene>
    <name evidence="3" type="ORF">SAMN05421847_0672</name>
</gene>
<dbReference type="GO" id="GO:0016747">
    <property type="term" value="F:acyltransferase activity, transferring groups other than amino-acyl groups"/>
    <property type="evidence" value="ECO:0007669"/>
    <property type="project" value="InterPro"/>
</dbReference>
<dbReference type="PANTHER" id="PTHR31435">
    <property type="entry name" value="PROTEIN NATD1"/>
    <property type="match status" value="1"/>
</dbReference>
<protein>
    <submittedName>
        <fullName evidence="3">Uncharacterized protein</fullName>
    </submittedName>
</protein>
<feature type="domain" description="N-acetyltransferase" evidence="1">
    <location>
        <begin position="1"/>
        <end position="96"/>
    </location>
</feature>
<dbReference type="InterPro" id="IPR000182">
    <property type="entry name" value="GNAT_dom"/>
</dbReference>
<dbReference type="PROSITE" id="PS51186">
    <property type="entry name" value="GNAT"/>
    <property type="match status" value="1"/>
</dbReference>
<sequence length="96" mass="10989">MLQIEHKNNQNFGEFYARYDGEIAGLMQYEWQNFLTFIIVHTEVESKFEGKGIGKHLLAAAVDFARTEGKKIKASCPFAKSLLEKDESVNDVFIKD</sequence>
<dbReference type="InterPro" id="IPR045057">
    <property type="entry name" value="Gcn5-rel_NAT"/>
</dbReference>
<dbReference type="CDD" id="cd04301">
    <property type="entry name" value="NAT_SF"/>
    <property type="match status" value="1"/>
</dbReference>
<dbReference type="Pfam" id="PF14542">
    <property type="entry name" value="Acetyltransf_CG"/>
    <property type="match status" value="1"/>
</dbReference>
<accession>A0A1H5U583</accession>
<evidence type="ECO:0000259" key="2">
    <source>
        <dbReference type="PROSITE" id="PS51729"/>
    </source>
</evidence>
<dbReference type="PROSITE" id="PS51729">
    <property type="entry name" value="GNAT_YJDJ"/>
    <property type="match status" value="1"/>
</dbReference>
<organism evidence="3 4">
    <name type="scientific">Halpernia humi</name>
    <dbReference type="NCBI Taxonomy" id="493375"/>
    <lineage>
        <taxon>Bacteria</taxon>
        <taxon>Pseudomonadati</taxon>
        <taxon>Bacteroidota</taxon>
        <taxon>Flavobacteriia</taxon>
        <taxon>Flavobacteriales</taxon>
        <taxon>Weeksellaceae</taxon>
        <taxon>Chryseobacterium group</taxon>
        <taxon>Halpernia</taxon>
    </lineage>
</organism>
<dbReference type="EMBL" id="FNUS01000001">
    <property type="protein sequence ID" value="SEF70170.1"/>
    <property type="molecule type" value="Genomic_DNA"/>
</dbReference>
<keyword evidence="4" id="KW-1185">Reference proteome</keyword>
<dbReference type="Gene3D" id="3.40.630.30">
    <property type="match status" value="1"/>
</dbReference>
<evidence type="ECO:0000259" key="1">
    <source>
        <dbReference type="PROSITE" id="PS51186"/>
    </source>
</evidence>
<dbReference type="PANTHER" id="PTHR31435:SF10">
    <property type="entry name" value="BSR4717 PROTEIN"/>
    <property type="match status" value="1"/>
</dbReference>
<evidence type="ECO:0000313" key="3">
    <source>
        <dbReference type="EMBL" id="SEF70170.1"/>
    </source>
</evidence>
<evidence type="ECO:0000313" key="4">
    <source>
        <dbReference type="Proteomes" id="UP000236738"/>
    </source>
</evidence>
<dbReference type="InterPro" id="IPR016181">
    <property type="entry name" value="Acyl_CoA_acyltransferase"/>
</dbReference>
<feature type="domain" description="N-acetyltransferase" evidence="2">
    <location>
        <begin position="7"/>
        <end position="94"/>
    </location>
</feature>
<name>A0A1H5U583_9FLAO</name>
<dbReference type="InterPro" id="IPR031165">
    <property type="entry name" value="GNAT_YJDJ"/>
</dbReference>
<dbReference type="SUPFAM" id="SSF55729">
    <property type="entry name" value="Acyl-CoA N-acyltransferases (Nat)"/>
    <property type="match status" value="1"/>
</dbReference>
<dbReference type="Proteomes" id="UP000236738">
    <property type="component" value="Unassembled WGS sequence"/>
</dbReference>
<dbReference type="OrthoDB" id="9793389at2"/>